<protein>
    <submittedName>
        <fullName evidence="1">Uncharacterized protein</fullName>
    </submittedName>
</protein>
<dbReference type="EMBL" id="ML208396">
    <property type="protein sequence ID" value="TFK66703.1"/>
    <property type="molecule type" value="Genomic_DNA"/>
</dbReference>
<reference evidence="1 2" key="1">
    <citation type="journal article" date="2019" name="Nat. Ecol. Evol.">
        <title>Megaphylogeny resolves global patterns of mushroom evolution.</title>
        <authorList>
            <person name="Varga T."/>
            <person name="Krizsan K."/>
            <person name="Foldi C."/>
            <person name="Dima B."/>
            <person name="Sanchez-Garcia M."/>
            <person name="Sanchez-Ramirez S."/>
            <person name="Szollosi G.J."/>
            <person name="Szarkandi J.G."/>
            <person name="Papp V."/>
            <person name="Albert L."/>
            <person name="Andreopoulos W."/>
            <person name="Angelini C."/>
            <person name="Antonin V."/>
            <person name="Barry K.W."/>
            <person name="Bougher N.L."/>
            <person name="Buchanan P."/>
            <person name="Buyck B."/>
            <person name="Bense V."/>
            <person name="Catcheside P."/>
            <person name="Chovatia M."/>
            <person name="Cooper J."/>
            <person name="Damon W."/>
            <person name="Desjardin D."/>
            <person name="Finy P."/>
            <person name="Geml J."/>
            <person name="Haridas S."/>
            <person name="Hughes K."/>
            <person name="Justo A."/>
            <person name="Karasinski D."/>
            <person name="Kautmanova I."/>
            <person name="Kiss B."/>
            <person name="Kocsube S."/>
            <person name="Kotiranta H."/>
            <person name="LaButti K.M."/>
            <person name="Lechner B.E."/>
            <person name="Liimatainen K."/>
            <person name="Lipzen A."/>
            <person name="Lukacs Z."/>
            <person name="Mihaltcheva S."/>
            <person name="Morgado L.N."/>
            <person name="Niskanen T."/>
            <person name="Noordeloos M.E."/>
            <person name="Ohm R.A."/>
            <person name="Ortiz-Santana B."/>
            <person name="Ovrebo C."/>
            <person name="Racz N."/>
            <person name="Riley R."/>
            <person name="Savchenko A."/>
            <person name="Shiryaev A."/>
            <person name="Soop K."/>
            <person name="Spirin V."/>
            <person name="Szebenyi C."/>
            <person name="Tomsovsky M."/>
            <person name="Tulloss R.E."/>
            <person name="Uehling J."/>
            <person name="Grigoriev I.V."/>
            <person name="Vagvolgyi C."/>
            <person name="Papp T."/>
            <person name="Martin F.M."/>
            <person name="Miettinen O."/>
            <person name="Hibbett D.S."/>
            <person name="Nagy L.G."/>
        </authorList>
    </citation>
    <scope>NUCLEOTIDE SEQUENCE [LARGE SCALE GENOMIC DNA]</scope>
    <source>
        <strain evidence="1 2">NL-1719</strain>
    </source>
</reference>
<keyword evidence="2" id="KW-1185">Reference proteome</keyword>
<dbReference type="Proteomes" id="UP000308600">
    <property type="component" value="Unassembled WGS sequence"/>
</dbReference>
<name>A0ACD3ALX3_9AGAR</name>
<evidence type="ECO:0000313" key="2">
    <source>
        <dbReference type="Proteomes" id="UP000308600"/>
    </source>
</evidence>
<accession>A0ACD3ALX3</accession>
<sequence>MPNKSKKKSRKTSSTPQKPKVEEPQNKGPIILAFNDETIASRICGYVRVVDMLLPHRWLYYMALTCKALHGPAIKEIWRNLDTLVPLVYLLPAACWQMGMVSPEMTASLKKRKKPVISSVWGTVEREERDRPLEDVIKMHLKVTRRLNKSDCRRVIYYASLVKSFTSIWSHYGRIKHIFVDQNAYQLIFNALKSEYNSDTLFPNLEALEWTVHDESVFPLFATMLTPGLRSFVVSVDGNQKNRLKHISAKLAYSCPQLRVVHVQNCVDLGGLAEFSVQTTEFKHLEELEIDTVSTEAYLRLANNLSLRTLTIKNVDAVDWKIAAAQLATPSFHLLGDLSIGSSRMDNCIEMLKATQHSPLKSLHVQLQGCQLGEDWGRLTCTIQAHCSFDHLEIIHLSDRANKGESLEEGPSTESPFSSEDLEPLFSFKNITSLACHIACTIELDDDCIRAATESFPKLESFSILSLQQSRPTFDSPRVGIDTLAHFAQNCPELHYLGLAFDARFPEASESLCRNPSIRSKMEFLFVGNSVLMSPHRVAGMFSDWFPRLRMIRMGPPGALDVVHPYDERLKKEWQEVPKLIKYMMRVRMQERKTLKRWKEKNGDVGSDKLKGLVSIG</sequence>
<proteinExistence type="predicted"/>
<organism evidence="1 2">
    <name type="scientific">Pluteus cervinus</name>
    <dbReference type="NCBI Taxonomy" id="181527"/>
    <lineage>
        <taxon>Eukaryota</taxon>
        <taxon>Fungi</taxon>
        <taxon>Dikarya</taxon>
        <taxon>Basidiomycota</taxon>
        <taxon>Agaricomycotina</taxon>
        <taxon>Agaricomycetes</taxon>
        <taxon>Agaricomycetidae</taxon>
        <taxon>Agaricales</taxon>
        <taxon>Pluteineae</taxon>
        <taxon>Pluteaceae</taxon>
        <taxon>Pluteus</taxon>
    </lineage>
</organism>
<evidence type="ECO:0000313" key="1">
    <source>
        <dbReference type="EMBL" id="TFK66703.1"/>
    </source>
</evidence>
<gene>
    <name evidence="1" type="ORF">BDN72DRAFT_961552</name>
</gene>